<dbReference type="InParanoid" id="A0A168NYE4"/>
<feature type="domain" description="DEK-C" evidence="3">
    <location>
        <begin position="1"/>
        <end position="50"/>
    </location>
</feature>
<dbReference type="STRING" id="4829.A0A168NYE4"/>
<dbReference type="PROSITE" id="PS51998">
    <property type="entry name" value="DEK_C"/>
    <property type="match status" value="1"/>
</dbReference>
<dbReference type="Pfam" id="PF02201">
    <property type="entry name" value="SWIB"/>
    <property type="match status" value="1"/>
</dbReference>
<dbReference type="Pfam" id="PF08766">
    <property type="entry name" value="DEK_C"/>
    <property type="match status" value="1"/>
</dbReference>
<dbReference type="InterPro" id="IPR003121">
    <property type="entry name" value="SWIB_MDM2_domain"/>
</dbReference>
<name>A0A168NYE4_ABSGL</name>
<reference evidence="4" key="1">
    <citation type="submission" date="2016-04" db="EMBL/GenBank/DDBJ databases">
        <authorList>
            <person name="Evans L.H."/>
            <person name="Alamgir A."/>
            <person name="Owens N."/>
            <person name="Weber N.D."/>
            <person name="Virtaneva K."/>
            <person name="Barbian K."/>
            <person name="Babar A."/>
            <person name="Rosenke K."/>
        </authorList>
    </citation>
    <scope>NUCLEOTIDE SEQUENCE [LARGE SCALE GENOMIC DNA]</scope>
    <source>
        <strain evidence="4">CBS 101.48</strain>
    </source>
</reference>
<dbReference type="OrthoDB" id="10251073at2759"/>
<gene>
    <name evidence="4" type="primary">ABSGL_07183.1 scaffold 8717</name>
</gene>
<evidence type="ECO:0000313" key="4">
    <source>
        <dbReference type="EMBL" id="SAM01442.1"/>
    </source>
</evidence>
<evidence type="ECO:0000259" key="2">
    <source>
        <dbReference type="PROSITE" id="PS51925"/>
    </source>
</evidence>
<accession>A0A168NYE4</accession>
<dbReference type="InterPro" id="IPR019835">
    <property type="entry name" value="SWIB_domain"/>
</dbReference>
<dbReference type="PROSITE" id="PS51925">
    <property type="entry name" value="SWIB_MDM2"/>
    <property type="match status" value="1"/>
</dbReference>
<dbReference type="InterPro" id="IPR014876">
    <property type="entry name" value="DEK_C"/>
</dbReference>
<feature type="domain" description="DM2" evidence="2">
    <location>
        <begin position="143"/>
        <end position="221"/>
    </location>
</feature>
<evidence type="ECO:0000256" key="1">
    <source>
        <dbReference type="SAM" id="MobiDB-lite"/>
    </source>
</evidence>
<organism evidence="4">
    <name type="scientific">Absidia glauca</name>
    <name type="common">Pin mould</name>
    <dbReference type="NCBI Taxonomy" id="4829"/>
    <lineage>
        <taxon>Eukaryota</taxon>
        <taxon>Fungi</taxon>
        <taxon>Fungi incertae sedis</taxon>
        <taxon>Mucoromycota</taxon>
        <taxon>Mucoromycotina</taxon>
        <taxon>Mucoromycetes</taxon>
        <taxon>Mucorales</taxon>
        <taxon>Cunninghamellaceae</taxon>
        <taxon>Absidia</taxon>
    </lineage>
</organism>
<dbReference type="SUPFAM" id="SSF109715">
    <property type="entry name" value="DEK C-terminal domain"/>
    <property type="match status" value="1"/>
</dbReference>
<dbReference type="FunCoup" id="A0A168NYE4">
    <property type="interactions" value="171"/>
</dbReference>
<feature type="region of interest" description="Disordered" evidence="1">
    <location>
        <begin position="54"/>
        <end position="133"/>
    </location>
</feature>
<keyword evidence="5" id="KW-1185">Reference proteome</keyword>
<dbReference type="AlphaFoldDB" id="A0A168NYE4"/>
<sequence length="234" mass="26357">MIGLSIDILRSSDLDTITSKSVRRLLQQDTTEPLDEYKKELNALIMQCLDLVNDPPIKEEQQQQPTPPIKHSSIEQPTRPKSSPPPKVPRSNKKRTSEMIDSDDEGTKSSKKKKASSTAAAAAKKKKPVKKRNIDAATLQKNPFTKSWLLSDTLSNLTGEKALSRPGVVKALWKYIKDNQLQDPTNKIYIKCDDKLRQVFNGEERVHGFTMNKLIGKHLSDLPPGYVLDQVKEE</sequence>
<proteinExistence type="predicted"/>
<dbReference type="Proteomes" id="UP000078561">
    <property type="component" value="Unassembled WGS sequence"/>
</dbReference>
<dbReference type="CDD" id="cd10567">
    <property type="entry name" value="SWIB-MDM2_like"/>
    <property type="match status" value="1"/>
</dbReference>
<protein>
    <submittedName>
        <fullName evidence="4">Uncharacterized protein</fullName>
    </submittedName>
</protein>
<dbReference type="OMA" id="KVWQYIR"/>
<evidence type="ECO:0000313" key="5">
    <source>
        <dbReference type="Proteomes" id="UP000078561"/>
    </source>
</evidence>
<dbReference type="SMART" id="SM00151">
    <property type="entry name" value="SWIB"/>
    <property type="match status" value="1"/>
</dbReference>
<dbReference type="PANTHER" id="PTHR13844">
    <property type="entry name" value="SWI/SNF-RELATED MATRIX-ASSOCIATED ACTIN-DEPENDENT REGULATOR OF CHROMATIN SUBFAMILY D"/>
    <property type="match status" value="1"/>
</dbReference>
<dbReference type="Gene3D" id="1.10.245.10">
    <property type="entry name" value="SWIB/MDM2 domain"/>
    <property type="match status" value="1"/>
</dbReference>
<dbReference type="SUPFAM" id="SSF47592">
    <property type="entry name" value="SWIB/MDM2 domain"/>
    <property type="match status" value="1"/>
</dbReference>
<dbReference type="InterPro" id="IPR036885">
    <property type="entry name" value="SWIB_MDM2_dom_sf"/>
</dbReference>
<evidence type="ECO:0000259" key="3">
    <source>
        <dbReference type="PROSITE" id="PS51998"/>
    </source>
</evidence>
<dbReference type="EMBL" id="LT553527">
    <property type="protein sequence ID" value="SAM01442.1"/>
    <property type="molecule type" value="Genomic_DNA"/>
</dbReference>